<dbReference type="Pfam" id="PF11955">
    <property type="entry name" value="PORR"/>
    <property type="match status" value="1"/>
</dbReference>
<reference evidence="3" key="2">
    <citation type="submission" date="2021-02" db="EMBL/GenBank/DDBJ databases">
        <authorList>
            <person name="Kimball J.A."/>
            <person name="Haas M.W."/>
            <person name="Macchietto M."/>
            <person name="Kono T."/>
            <person name="Duquette J."/>
            <person name="Shao M."/>
        </authorList>
    </citation>
    <scope>NUCLEOTIDE SEQUENCE</scope>
    <source>
        <tissue evidence="3">Fresh leaf tissue</tissue>
    </source>
</reference>
<evidence type="ECO:0000259" key="2">
    <source>
        <dbReference type="Pfam" id="PF11955"/>
    </source>
</evidence>
<accession>A0A8J5W9T9</accession>
<dbReference type="Proteomes" id="UP000729402">
    <property type="component" value="Unassembled WGS sequence"/>
</dbReference>
<dbReference type="PANTHER" id="PTHR31476:SF4">
    <property type="entry name" value="PROTEIN WHAT'S THIS FACTOR 1 HOMOLOG, CHLOROPLASTIC"/>
    <property type="match status" value="1"/>
</dbReference>
<dbReference type="OrthoDB" id="2019558at2759"/>
<dbReference type="PANTHER" id="PTHR31476">
    <property type="entry name" value="PROTEIN WHAT'S THIS FACTOR 1 HOMOLOG, CHLOROPLASTIC"/>
    <property type="match status" value="1"/>
</dbReference>
<evidence type="ECO:0000256" key="1">
    <source>
        <dbReference type="SAM" id="MobiDB-lite"/>
    </source>
</evidence>
<name>A0A8J5W9T9_ZIZPA</name>
<dbReference type="AlphaFoldDB" id="A0A8J5W9T9"/>
<gene>
    <name evidence="3" type="ORF">GUJ93_ZPchr0010g9025</name>
</gene>
<keyword evidence="4" id="KW-1185">Reference proteome</keyword>
<evidence type="ECO:0000313" key="3">
    <source>
        <dbReference type="EMBL" id="KAG8086475.1"/>
    </source>
</evidence>
<dbReference type="GO" id="GO:0003723">
    <property type="term" value="F:RNA binding"/>
    <property type="evidence" value="ECO:0007669"/>
    <property type="project" value="InterPro"/>
</dbReference>
<organism evidence="3 4">
    <name type="scientific">Zizania palustris</name>
    <name type="common">Northern wild rice</name>
    <dbReference type="NCBI Taxonomy" id="103762"/>
    <lineage>
        <taxon>Eukaryota</taxon>
        <taxon>Viridiplantae</taxon>
        <taxon>Streptophyta</taxon>
        <taxon>Embryophyta</taxon>
        <taxon>Tracheophyta</taxon>
        <taxon>Spermatophyta</taxon>
        <taxon>Magnoliopsida</taxon>
        <taxon>Liliopsida</taxon>
        <taxon>Poales</taxon>
        <taxon>Poaceae</taxon>
        <taxon>BOP clade</taxon>
        <taxon>Oryzoideae</taxon>
        <taxon>Oryzeae</taxon>
        <taxon>Zizaniinae</taxon>
        <taxon>Zizania</taxon>
    </lineage>
</organism>
<feature type="region of interest" description="Disordered" evidence="1">
    <location>
        <begin position="49"/>
        <end position="78"/>
    </location>
</feature>
<evidence type="ECO:0000313" key="4">
    <source>
        <dbReference type="Proteomes" id="UP000729402"/>
    </source>
</evidence>
<sequence length="253" mass="27552">MFYVSLKGDRDSVFLREAYKNSQLVDKSKLVLLKEKMRALVAVPRFARRRAPTTSEEADGTNGAAQMLSEGSDVEDDEDVGLSDMEDLISEISGGKSDADYHWGDGWVGENGDSPPDFEHGDDSRLQEVKVTMKNTANSANGNAHVHPVFPDGRPRELWLAVHVIPWMAVVAGGRRENVCRSPPAVRSCDDRDAGLRTAPADLDGEASWRGLVDVPRGVGSWDPVECCRAEAVNQPVEHSIASPSSCDKGGRH</sequence>
<proteinExistence type="predicted"/>
<feature type="domain" description="PORR" evidence="2">
    <location>
        <begin position="1"/>
        <end position="42"/>
    </location>
</feature>
<dbReference type="InterPro" id="IPR021099">
    <property type="entry name" value="PORR_domain"/>
</dbReference>
<dbReference type="EMBL" id="JAAALK010000082">
    <property type="protein sequence ID" value="KAG8086475.1"/>
    <property type="molecule type" value="Genomic_DNA"/>
</dbReference>
<protein>
    <recommendedName>
        <fullName evidence="2">PORR domain-containing protein</fullName>
    </recommendedName>
</protein>
<reference evidence="3" key="1">
    <citation type="journal article" date="2021" name="bioRxiv">
        <title>Whole Genome Assembly and Annotation of Northern Wild Rice, Zizania palustris L., Supports a Whole Genome Duplication in the Zizania Genus.</title>
        <authorList>
            <person name="Haas M."/>
            <person name="Kono T."/>
            <person name="Macchietto M."/>
            <person name="Millas R."/>
            <person name="McGilp L."/>
            <person name="Shao M."/>
            <person name="Duquette J."/>
            <person name="Hirsch C.N."/>
            <person name="Kimball J."/>
        </authorList>
    </citation>
    <scope>NUCLEOTIDE SEQUENCE</scope>
    <source>
        <tissue evidence="3">Fresh leaf tissue</tissue>
    </source>
</reference>
<comment type="caution">
    <text evidence="3">The sequence shown here is derived from an EMBL/GenBank/DDBJ whole genome shotgun (WGS) entry which is preliminary data.</text>
</comment>
<dbReference type="InterPro" id="IPR045040">
    <property type="entry name" value="PORR_fam"/>
</dbReference>